<accession>A0A0N5CUK9</accession>
<dbReference type="OMA" id="CNFIRKW"/>
<dbReference type="OrthoDB" id="5799818at2759"/>
<evidence type="ECO:0000313" key="3">
    <source>
        <dbReference type="Proteomes" id="UP000276776"/>
    </source>
</evidence>
<evidence type="ECO:0000313" key="2">
    <source>
        <dbReference type="EMBL" id="VDN00982.1"/>
    </source>
</evidence>
<dbReference type="AlphaFoldDB" id="A0A0N5CUK9"/>
<dbReference type="SMART" id="SM00256">
    <property type="entry name" value="FBOX"/>
    <property type="match status" value="1"/>
</dbReference>
<protein>
    <submittedName>
        <fullName evidence="4">F-box domain-containing protein</fullName>
    </submittedName>
</protein>
<dbReference type="WBParaSite" id="TCLT_0000395701-mRNA-1">
    <property type="protein sequence ID" value="TCLT_0000395701-mRNA-1"/>
    <property type="gene ID" value="TCLT_0000395701"/>
</dbReference>
<evidence type="ECO:0000313" key="4">
    <source>
        <dbReference type="WBParaSite" id="TCLT_0000395701-mRNA-1"/>
    </source>
</evidence>
<organism evidence="4">
    <name type="scientific">Thelazia callipaeda</name>
    <name type="common">Oriental eyeworm</name>
    <name type="synonym">Parasitic nematode</name>
    <dbReference type="NCBI Taxonomy" id="103827"/>
    <lineage>
        <taxon>Eukaryota</taxon>
        <taxon>Metazoa</taxon>
        <taxon>Ecdysozoa</taxon>
        <taxon>Nematoda</taxon>
        <taxon>Chromadorea</taxon>
        <taxon>Rhabditida</taxon>
        <taxon>Spirurina</taxon>
        <taxon>Spiruromorpha</taxon>
        <taxon>Thelazioidea</taxon>
        <taxon>Thelaziidae</taxon>
        <taxon>Thelazia</taxon>
    </lineage>
</organism>
<dbReference type="STRING" id="103827.A0A0N5CUK9"/>
<dbReference type="InterPro" id="IPR001810">
    <property type="entry name" value="F-box_dom"/>
</dbReference>
<dbReference type="Proteomes" id="UP000276776">
    <property type="component" value="Unassembled WGS sequence"/>
</dbReference>
<reference evidence="4" key="1">
    <citation type="submission" date="2017-02" db="UniProtKB">
        <authorList>
            <consortium name="WormBaseParasite"/>
        </authorList>
    </citation>
    <scope>IDENTIFICATION</scope>
</reference>
<name>A0A0N5CUK9_THECL</name>
<gene>
    <name evidence="2" type="ORF">TCLT_LOCUS3946</name>
</gene>
<sequence>MTYTFGNWEWQTLCCCILRILCRHQPESLPLMMMMASSMRRKSKREYSIDDIPIEVMLMIFKRCEPLACYRARLVCRRWRMAIDRMDKENRETILGEGQARLFICDRRRAILEKFNTLPSCSKSVKELTQSRKSTFHSDCYAHTVFNDWAYRFDLSDWTRNFDITEVWLQNFGSYLERDHVRLYIDTTTPSEVFNHLENASAENKAISNASSSASRASSNSSQLYQSGGSSSGSFSFVASIPYNLLPSSQKKARAMPDSASKVILNEAVCAELTKLSDGCFERLVEQLRHIHPLHLVFNDHSYYEKRPTLLLFWFLKKLPKLRRLTLDCIQGDQMVELHKVFNIDGIDELNIIQPKTNPCIIANGGLLDAFLQVKAANRRRFRLCVTGKNDINASAICNFIRKWRDHRDIIPFQTILIDERSVHPSEFIHATKCSGCNDCGGEVVRHKFSDKTGSTKQLIFRHRKHNVWINYKFEDKYLVFTYYDPKDSNHFMVKTAEPERTVVSFYSSTAKVAEKPEESDIAIRPSTQMLLMDSNNNSHHHHHSNNMSGKQNFLERIFSHLRSNA</sequence>
<keyword evidence="3" id="KW-1185">Reference proteome</keyword>
<proteinExistence type="predicted"/>
<evidence type="ECO:0000259" key="1">
    <source>
        <dbReference type="PROSITE" id="PS50181"/>
    </source>
</evidence>
<dbReference type="Gene3D" id="1.20.1280.50">
    <property type="match status" value="1"/>
</dbReference>
<dbReference type="EMBL" id="UYYF01004270">
    <property type="protein sequence ID" value="VDN00982.1"/>
    <property type="molecule type" value="Genomic_DNA"/>
</dbReference>
<dbReference type="Pfam" id="PF00646">
    <property type="entry name" value="F-box"/>
    <property type="match status" value="1"/>
</dbReference>
<dbReference type="CDD" id="cd09917">
    <property type="entry name" value="F-box_SF"/>
    <property type="match status" value="1"/>
</dbReference>
<feature type="domain" description="F-box" evidence="1">
    <location>
        <begin position="46"/>
        <end position="93"/>
    </location>
</feature>
<dbReference type="PROSITE" id="PS50181">
    <property type="entry name" value="FBOX"/>
    <property type="match status" value="1"/>
</dbReference>
<reference evidence="2 3" key="2">
    <citation type="submission" date="2018-11" db="EMBL/GenBank/DDBJ databases">
        <authorList>
            <consortium name="Pathogen Informatics"/>
        </authorList>
    </citation>
    <scope>NUCLEOTIDE SEQUENCE [LARGE SCALE GENOMIC DNA]</scope>
</reference>
<dbReference type="InterPro" id="IPR036047">
    <property type="entry name" value="F-box-like_dom_sf"/>
</dbReference>
<dbReference type="SUPFAM" id="SSF81383">
    <property type="entry name" value="F-box domain"/>
    <property type="match status" value="1"/>
</dbReference>